<dbReference type="InterPro" id="IPR000953">
    <property type="entry name" value="Chromo/chromo_shadow_dom"/>
</dbReference>
<dbReference type="OrthoDB" id="1738613at2759"/>
<dbReference type="PANTHER" id="PTHR45835:SF99">
    <property type="entry name" value="CHROMO DOMAIN-CONTAINING PROTEIN-RELATED"/>
    <property type="match status" value="1"/>
</dbReference>
<name>A0A9W6TZA0_9STRA</name>
<evidence type="ECO:0000313" key="2">
    <source>
        <dbReference type="EMBL" id="GMF22831.1"/>
    </source>
</evidence>
<sequence length="426" mass="49807">MADALSRRTDLKPETKAFHYFLFLVLTHPSYQPRVGEIKPIRDLIKSIIVGYAKDKVICEIRRAIKKRSEPSWSIRETLKHRIIGAVHESIYGGHPGTDRTYLKLRADWYWPRMVRTIKKYIADCEDCRRNKPRLAKTPGLMEQMQTPDERWRSISMDFITDLSDTKRGHNLIWLVVDRLAKRAHFIATTKKVSAQEVTMLSIDNIWRLHMYAARYRIRSRYQVRLWFLEPSISKRRNQTQDESCFEINAAVNPSIKMSPFETDIGYVPHNPLTAVAESSRRGLRSTNAKVSSPQNIKPQFCANAKTLWRKLNLAWRTSTIVADKIWSLKWETECILVPKPYDPPTRLSRPHEVILHDGRIGQIVEAVTYKRKCHGVVQYLIRWVDEAKATWEPQENLHQMTVLIQAFEAKQPRRSSKRRRTGAPK</sequence>
<accession>A0A9W6TZA0</accession>
<gene>
    <name evidence="2" type="ORF">Pfra01_000345100</name>
</gene>
<dbReference type="InterPro" id="IPR016197">
    <property type="entry name" value="Chromo-like_dom_sf"/>
</dbReference>
<dbReference type="AlphaFoldDB" id="A0A9W6TZA0"/>
<dbReference type="Pfam" id="PF17921">
    <property type="entry name" value="Integrase_H2C2"/>
    <property type="match status" value="1"/>
</dbReference>
<keyword evidence="3" id="KW-1185">Reference proteome</keyword>
<dbReference type="CDD" id="cd00024">
    <property type="entry name" value="CD_CSD"/>
    <property type="match status" value="1"/>
</dbReference>
<dbReference type="PROSITE" id="PS50013">
    <property type="entry name" value="CHROMO_2"/>
    <property type="match status" value="1"/>
</dbReference>
<evidence type="ECO:0000313" key="3">
    <source>
        <dbReference type="Proteomes" id="UP001165121"/>
    </source>
</evidence>
<dbReference type="SUPFAM" id="SSF54160">
    <property type="entry name" value="Chromo domain-like"/>
    <property type="match status" value="1"/>
</dbReference>
<proteinExistence type="predicted"/>
<evidence type="ECO:0000259" key="1">
    <source>
        <dbReference type="PROSITE" id="PS50013"/>
    </source>
</evidence>
<dbReference type="Proteomes" id="UP001165121">
    <property type="component" value="Unassembled WGS sequence"/>
</dbReference>
<reference evidence="2" key="1">
    <citation type="submission" date="2023-04" db="EMBL/GenBank/DDBJ databases">
        <title>Phytophthora fragariaefolia NBRC 109709.</title>
        <authorList>
            <person name="Ichikawa N."/>
            <person name="Sato H."/>
            <person name="Tonouchi N."/>
        </authorList>
    </citation>
    <scope>NUCLEOTIDE SEQUENCE</scope>
    <source>
        <strain evidence="2">NBRC 109709</strain>
    </source>
</reference>
<dbReference type="EMBL" id="BSXT01000264">
    <property type="protein sequence ID" value="GMF22831.1"/>
    <property type="molecule type" value="Genomic_DNA"/>
</dbReference>
<dbReference type="InterPro" id="IPR036397">
    <property type="entry name" value="RNaseH_sf"/>
</dbReference>
<comment type="caution">
    <text evidence="2">The sequence shown here is derived from an EMBL/GenBank/DDBJ whole genome shotgun (WGS) entry which is preliminary data.</text>
</comment>
<feature type="domain" description="Chromo" evidence="1">
    <location>
        <begin position="363"/>
        <end position="420"/>
    </location>
</feature>
<dbReference type="Gene3D" id="2.40.50.40">
    <property type="match status" value="1"/>
</dbReference>
<dbReference type="InterPro" id="IPR023780">
    <property type="entry name" value="Chromo_domain"/>
</dbReference>
<organism evidence="2 3">
    <name type="scientific">Phytophthora fragariaefolia</name>
    <dbReference type="NCBI Taxonomy" id="1490495"/>
    <lineage>
        <taxon>Eukaryota</taxon>
        <taxon>Sar</taxon>
        <taxon>Stramenopiles</taxon>
        <taxon>Oomycota</taxon>
        <taxon>Peronosporomycetes</taxon>
        <taxon>Peronosporales</taxon>
        <taxon>Peronosporaceae</taxon>
        <taxon>Phytophthora</taxon>
    </lineage>
</organism>
<dbReference type="Pfam" id="PF00385">
    <property type="entry name" value="Chromo"/>
    <property type="match status" value="1"/>
</dbReference>
<dbReference type="GO" id="GO:0003676">
    <property type="term" value="F:nucleic acid binding"/>
    <property type="evidence" value="ECO:0007669"/>
    <property type="project" value="InterPro"/>
</dbReference>
<dbReference type="PANTHER" id="PTHR45835">
    <property type="entry name" value="YALI0A06105P"/>
    <property type="match status" value="1"/>
</dbReference>
<dbReference type="InterPro" id="IPR041588">
    <property type="entry name" value="Integrase_H2C2"/>
</dbReference>
<dbReference type="Gene3D" id="1.10.340.70">
    <property type="match status" value="1"/>
</dbReference>
<protein>
    <submittedName>
        <fullName evidence="2">Unnamed protein product</fullName>
    </submittedName>
</protein>
<dbReference type="SMART" id="SM00298">
    <property type="entry name" value="CHROMO"/>
    <property type="match status" value="1"/>
</dbReference>
<dbReference type="Gene3D" id="3.30.420.10">
    <property type="entry name" value="Ribonuclease H-like superfamily/Ribonuclease H"/>
    <property type="match status" value="1"/>
</dbReference>